<evidence type="ECO:0000256" key="1">
    <source>
        <dbReference type="ARBA" id="ARBA00022884"/>
    </source>
</evidence>
<feature type="region of interest" description="Disordered" evidence="3">
    <location>
        <begin position="358"/>
        <end position="431"/>
    </location>
</feature>
<feature type="compositionally biased region" description="Low complexity" evidence="3">
    <location>
        <begin position="581"/>
        <end position="594"/>
    </location>
</feature>
<keyword evidence="1 2" id="KW-0694">RNA-binding</keyword>
<feature type="compositionally biased region" description="Low complexity" evidence="3">
    <location>
        <begin position="632"/>
        <end position="649"/>
    </location>
</feature>
<feature type="compositionally biased region" description="Gly residues" evidence="3">
    <location>
        <begin position="1"/>
        <end position="10"/>
    </location>
</feature>
<feature type="compositionally biased region" description="Polar residues" evidence="3">
    <location>
        <begin position="612"/>
        <end position="629"/>
    </location>
</feature>
<dbReference type="PANTHER" id="PTHR45880:SF1">
    <property type="entry name" value="RNA-BINDING MOTIF PROTEIN, X-LINKED 2"/>
    <property type="match status" value="1"/>
</dbReference>
<feature type="compositionally biased region" description="Low complexity" evidence="3">
    <location>
        <begin position="123"/>
        <end position="140"/>
    </location>
</feature>
<dbReference type="SMART" id="SM00360">
    <property type="entry name" value="RRM"/>
    <property type="match status" value="1"/>
</dbReference>
<evidence type="ECO:0000256" key="3">
    <source>
        <dbReference type="SAM" id="MobiDB-lite"/>
    </source>
</evidence>
<organism evidence="5 6">
    <name type="scientific">Vanrija albida</name>
    <dbReference type="NCBI Taxonomy" id="181172"/>
    <lineage>
        <taxon>Eukaryota</taxon>
        <taxon>Fungi</taxon>
        <taxon>Dikarya</taxon>
        <taxon>Basidiomycota</taxon>
        <taxon>Agaricomycotina</taxon>
        <taxon>Tremellomycetes</taxon>
        <taxon>Trichosporonales</taxon>
        <taxon>Trichosporonaceae</taxon>
        <taxon>Vanrija</taxon>
    </lineage>
</organism>
<dbReference type="RefSeq" id="XP_069213071.1">
    <property type="nucleotide sequence ID" value="XM_069349527.1"/>
</dbReference>
<dbReference type="InterPro" id="IPR012677">
    <property type="entry name" value="Nucleotide-bd_a/b_plait_sf"/>
</dbReference>
<feature type="compositionally biased region" description="Pro residues" evidence="3">
    <location>
        <begin position="31"/>
        <end position="47"/>
    </location>
</feature>
<dbReference type="Gene3D" id="3.30.70.330">
    <property type="match status" value="1"/>
</dbReference>
<accession>A0ABR3QEQ0</accession>
<comment type="caution">
    <text evidence="5">The sequence shown here is derived from an EMBL/GenBank/DDBJ whole genome shotgun (WGS) entry which is preliminary data.</text>
</comment>
<feature type="compositionally biased region" description="Basic and acidic residues" evidence="3">
    <location>
        <begin position="556"/>
        <end position="579"/>
    </location>
</feature>
<proteinExistence type="predicted"/>
<protein>
    <recommendedName>
        <fullName evidence="4">RRM domain-containing protein</fullName>
    </recommendedName>
</protein>
<dbReference type="Proteomes" id="UP001565368">
    <property type="component" value="Unassembled WGS sequence"/>
</dbReference>
<reference evidence="5 6" key="1">
    <citation type="submission" date="2023-08" db="EMBL/GenBank/DDBJ databases">
        <title>Annotated Genome Sequence of Vanrija albida AlHP1.</title>
        <authorList>
            <person name="Herzog R."/>
        </authorList>
    </citation>
    <scope>NUCLEOTIDE SEQUENCE [LARGE SCALE GENOMIC DNA]</scope>
    <source>
        <strain evidence="5 6">AlHP1</strain>
    </source>
</reference>
<gene>
    <name evidence="5" type="ORF">Q8F55_000876</name>
</gene>
<feature type="region of interest" description="Disordered" evidence="3">
    <location>
        <begin position="1"/>
        <end position="146"/>
    </location>
</feature>
<dbReference type="Pfam" id="PF00076">
    <property type="entry name" value="RRM_1"/>
    <property type="match status" value="1"/>
</dbReference>
<feature type="region of interest" description="Disordered" evidence="3">
    <location>
        <begin position="547"/>
        <end position="717"/>
    </location>
</feature>
<feature type="compositionally biased region" description="Low complexity" evidence="3">
    <location>
        <begin position="694"/>
        <end position="704"/>
    </location>
</feature>
<dbReference type="PROSITE" id="PS50102">
    <property type="entry name" value="RRM"/>
    <property type="match status" value="1"/>
</dbReference>
<dbReference type="GeneID" id="95981919"/>
<dbReference type="InterPro" id="IPR000504">
    <property type="entry name" value="RRM_dom"/>
</dbReference>
<dbReference type="EMBL" id="JBBXJM010000001">
    <property type="protein sequence ID" value="KAL1413127.1"/>
    <property type="molecule type" value="Genomic_DNA"/>
</dbReference>
<dbReference type="CDD" id="cd00590">
    <property type="entry name" value="RRM_SF"/>
    <property type="match status" value="1"/>
</dbReference>
<evidence type="ECO:0000259" key="4">
    <source>
        <dbReference type="PROSITE" id="PS50102"/>
    </source>
</evidence>
<evidence type="ECO:0000313" key="6">
    <source>
        <dbReference type="Proteomes" id="UP001565368"/>
    </source>
</evidence>
<evidence type="ECO:0000313" key="5">
    <source>
        <dbReference type="EMBL" id="KAL1413127.1"/>
    </source>
</evidence>
<feature type="domain" description="RRM" evidence="4">
    <location>
        <begin position="436"/>
        <end position="514"/>
    </location>
</feature>
<sequence>MSGYSGGGGGYPPPRPPPYGNNSYGGDNRPKFPPFPPPAGNFPPFPPTAGFNGGPPPPPPTFHNPSPYDEYNPNGPALPPPPGQYPYDAPRKSLDQDVYDPYQSAYDPGAPQIRSSAPPPQPSYSAPKHSLPSSHSLAPPSHRPAQRLGEAHDLPLLTPATTAKIGTYTATVHELPPSHLPITKYVAVNPNDAVDIHRAICQTGMMPSVWYSDGSNRAGEGWAAGVEWIIDSGMSGAKLRACVGPTDALGTELGGIIKAVEGFADQLKQSIRTQKPMSHEFVLFTNSPAAIVSIDTSSRPESIKFCALWREICSDFLKAHMTIAYLPKKSEVEGLTLAEKISTVAALNSYQRRRKERTIDEVYNRPGGGEPAPGGSTEAGPWQRGDADPSRRKSPFNRPKPLPPAPTPPPAAQSPPPPQAAAEAEPEDEGIQPRAGALCVTNFPDDVSAKDLGILFAQFGEILSVDIFSIPPVKPRFAFVAYDDPVTSGTAAVAALHRRPIRLDTPFALENAPDLAIWKGFSGVLTVVESDADRLVPLSVAQDLPDLPDYAIGGRRANERSKSDANRKRERPVEERADIKPFSSPPASSVSTPSPKKRRRSDVRSDVAESTPIEQSLPSHDSHPTTQPSDGADASSRAIAAANADHAPATTPPAPQGNRLLNSHLPHALPPTPLTGQRDQEAAFAPKPSPTETAAVAAAAPAAATDEGPLSNSASEPQEFPIKLSKKTVEAQINLVKNVFVKHDQTNWIAHTCLIATDLDHSRRQLQADLYATDEAVITGGDLEKTLFGRGLTSARIDTCVKKVLKVLDGIAMEDEIENGGPGTDAASEAAPVASERELAELAELLAPLPEQTREAMTAGGKVLEYLYRGKEAQEKKRLDVERRVNVLEGMVKKGEQVSAVVRYLLTEVK</sequence>
<keyword evidence="6" id="KW-1185">Reference proteome</keyword>
<dbReference type="InterPro" id="IPR051847">
    <property type="entry name" value="RNA_proc/Spliceosome_comp"/>
</dbReference>
<dbReference type="PANTHER" id="PTHR45880">
    <property type="entry name" value="RNA-BINDING MOTIF PROTEIN, X-LINKED 2"/>
    <property type="match status" value="1"/>
</dbReference>
<dbReference type="InterPro" id="IPR035979">
    <property type="entry name" value="RBD_domain_sf"/>
</dbReference>
<dbReference type="SUPFAM" id="SSF54928">
    <property type="entry name" value="RNA-binding domain, RBD"/>
    <property type="match status" value="1"/>
</dbReference>
<name>A0ABR3QEQ0_9TREE</name>
<evidence type="ECO:0000256" key="2">
    <source>
        <dbReference type="PROSITE-ProRule" id="PRU00176"/>
    </source>
</evidence>
<feature type="compositionally biased region" description="Pro residues" evidence="3">
    <location>
        <begin position="398"/>
        <end position="419"/>
    </location>
</feature>